<dbReference type="AlphaFoldDB" id="A0A6A5VBE9"/>
<dbReference type="Gene3D" id="3.30.9.10">
    <property type="entry name" value="D-Amino Acid Oxidase, subunit A, domain 2"/>
    <property type="match status" value="1"/>
</dbReference>
<dbReference type="PANTHER" id="PTHR13847:SF289">
    <property type="entry name" value="GLYCINE OXIDASE"/>
    <property type="match status" value="1"/>
</dbReference>
<evidence type="ECO:0000259" key="2">
    <source>
        <dbReference type="Pfam" id="PF01266"/>
    </source>
</evidence>
<sequence>MSYFEAPQSVVVVGGGIVGASIAWHLSQSNTTNTTIVAGKVGGIATPNSFAWVNAGSTDAKFYYDFRRRSMNRWRQIEEEVPGLSDYIKWDGSLNWEIKNETKREEYGEKLKAWGYGVVTVNKTEIETSYAPELREDFLPNWALRYTEEGHMEAHIVAEKLIEQAQANGASLLETNVTSLFKNDGRVVGVVLNNGQVVHADHVVVAGGLGSVDLLAAENISLPLTPRAGLLANTVAIDKGLLKGVFYTNDLHMRQTADGRIRFGSDYSDSDPTDNPQAVADDLFAKLQNAFREGDKIGYDYYTVGYRPTPEDGFPILGETGLDGVTVAVMHSGVSNGALVGQIISKQVLTGEKDPMLADFLLSRFSNTTIAAPKNAAAQRRAKLHWKNRICYRAR</sequence>
<dbReference type="GO" id="GO:0016491">
    <property type="term" value="F:oxidoreductase activity"/>
    <property type="evidence" value="ECO:0007669"/>
    <property type="project" value="UniProtKB-KW"/>
</dbReference>
<dbReference type="InterPro" id="IPR006076">
    <property type="entry name" value="FAD-dep_OxRdtase"/>
</dbReference>
<name>A0A6A5VBE9_9PLEO</name>
<accession>A0A6A5VBE9</accession>
<protein>
    <submittedName>
        <fullName evidence="3">FAD dependent oxidoreductase</fullName>
    </submittedName>
</protein>
<evidence type="ECO:0000256" key="1">
    <source>
        <dbReference type="ARBA" id="ARBA00023002"/>
    </source>
</evidence>
<dbReference type="EMBL" id="ML976674">
    <property type="protein sequence ID" value="KAF1974465.1"/>
    <property type="molecule type" value="Genomic_DNA"/>
</dbReference>
<evidence type="ECO:0000313" key="4">
    <source>
        <dbReference type="Proteomes" id="UP000800036"/>
    </source>
</evidence>
<evidence type="ECO:0000313" key="3">
    <source>
        <dbReference type="EMBL" id="KAF1974465.1"/>
    </source>
</evidence>
<reference evidence="3" key="1">
    <citation type="journal article" date="2020" name="Stud. Mycol.">
        <title>101 Dothideomycetes genomes: a test case for predicting lifestyles and emergence of pathogens.</title>
        <authorList>
            <person name="Haridas S."/>
            <person name="Albert R."/>
            <person name="Binder M."/>
            <person name="Bloem J."/>
            <person name="Labutti K."/>
            <person name="Salamov A."/>
            <person name="Andreopoulos B."/>
            <person name="Baker S."/>
            <person name="Barry K."/>
            <person name="Bills G."/>
            <person name="Bluhm B."/>
            <person name="Cannon C."/>
            <person name="Castanera R."/>
            <person name="Culley D."/>
            <person name="Daum C."/>
            <person name="Ezra D."/>
            <person name="Gonzalez J."/>
            <person name="Henrissat B."/>
            <person name="Kuo A."/>
            <person name="Liang C."/>
            <person name="Lipzen A."/>
            <person name="Lutzoni F."/>
            <person name="Magnuson J."/>
            <person name="Mondo S."/>
            <person name="Nolan M."/>
            <person name="Ohm R."/>
            <person name="Pangilinan J."/>
            <person name="Park H.-J."/>
            <person name="Ramirez L."/>
            <person name="Alfaro M."/>
            <person name="Sun H."/>
            <person name="Tritt A."/>
            <person name="Yoshinaga Y."/>
            <person name="Zwiers L.-H."/>
            <person name="Turgeon B."/>
            <person name="Goodwin S."/>
            <person name="Spatafora J."/>
            <person name="Crous P."/>
            <person name="Grigoriev I."/>
        </authorList>
    </citation>
    <scope>NUCLEOTIDE SEQUENCE</scope>
    <source>
        <strain evidence="3">CBS 107.79</strain>
    </source>
</reference>
<dbReference type="OrthoDB" id="5340195at2759"/>
<gene>
    <name evidence="3" type="ORF">BU23DRAFT_635965</name>
</gene>
<keyword evidence="4" id="KW-1185">Reference proteome</keyword>
<dbReference type="SUPFAM" id="SSF51905">
    <property type="entry name" value="FAD/NAD(P)-binding domain"/>
    <property type="match status" value="1"/>
</dbReference>
<keyword evidence="1" id="KW-0560">Oxidoreductase</keyword>
<dbReference type="InterPro" id="IPR036188">
    <property type="entry name" value="FAD/NAD-bd_sf"/>
</dbReference>
<dbReference type="PANTHER" id="PTHR13847">
    <property type="entry name" value="SARCOSINE DEHYDROGENASE-RELATED"/>
    <property type="match status" value="1"/>
</dbReference>
<dbReference type="GO" id="GO:0005737">
    <property type="term" value="C:cytoplasm"/>
    <property type="evidence" value="ECO:0007669"/>
    <property type="project" value="TreeGrafter"/>
</dbReference>
<organism evidence="3 4">
    <name type="scientific">Bimuria novae-zelandiae CBS 107.79</name>
    <dbReference type="NCBI Taxonomy" id="1447943"/>
    <lineage>
        <taxon>Eukaryota</taxon>
        <taxon>Fungi</taxon>
        <taxon>Dikarya</taxon>
        <taxon>Ascomycota</taxon>
        <taxon>Pezizomycotina</taxon>
        <taxon>Dothideomycetes</taxon>
        <taxon>Pleosporomycetidae</taxon>
        <taxon>Pleosporales</taxon>
        <taxon>Massarineae</taxon>
        <taxon>Didymosphaeriaceae</taxon>
        <taxon>Bimuria</taxon>
    </lineage>
</organism>
<feature type="domain" description="FAD dependent oxidoreductase" evidence="2">
    <location>
        <begin position="10"/>
        <end position="345"/>
    </location>
</feature>
<dbReference type="Pfam" id="PF01266">
    <property type="entry name" value="DAO"/>
    <property type="match status" value="1"/>
</dbReference>
<dbReference type="Proteomes" id="UP000800036">
    <property type="component" value="Unassembled WGS sequence"/>
</dbReference>
<dbReference type="Gene3D" id="3.50.50.60">
    <property type="entry name" value="FAD/NAD(P)-binding domain"/>
    <property type="match status" value="1"/>
</dbReference>
<proteinExistence type="predicted"/>